<dbReference type="InterPro" id="IPR001584">
    <property type="entry name" value="Integrase_cat-core"/>
</dbReference>
<dbReference type="InterPro" id="IPR012337">
    <property type="entry name" value="RNaseH-like_sf"/>
</dbReference>
<dbReference type="InterPro" id="IPR036397">
    <property type="entry name" value="RNaseH_sf"/>
</dbReference>
<dbReference type="PANTHER" id="PTHR46889:SF4">
    <property type="entry name" value="TRANSPOSASE INSO FOR INSERTION SEQUENCE ELEMENT IS911B-RELATED"/>
    <property type="match status" value="1"/>
</dbReference>
<proteinExistence type="predicted"/>
<dbReference type="PANTHER" id="PTHR46889">
    <property type="entry name" value="TRANSPOSASE INSF FOR INSERTION SEQUENCE IS3B-RELATED"/>
    <property type="match status" value="1"/>
</dbReference>
<dbReference type="RefSeq" id="WP_161763815.1">
    <property type="nucleotide sequence ID" value="NZ_JAAATX020000014.1"/>
</dbReference>
<dbReference type="Gene3D" id="3.30.420.10">
    <property type="entry name" value="Ribonuclease H-like superfamily/Ribonuclease H"/>
    <property type="match status" value="1"/>
</dbReference>
<dbReference type="Pfam" id="PF01527">
    <property type="entry name" value="HTH_Tnp_1"/>
    <property type="match status" value="1"/>
</dbReference>
<evidence type="ECO:0000313" key="3">
    <source>
        <dbReference type="Proteomes" id="UP000731907"/>
    </source>
</evidence>
<dbReference type="Pfam" id="PF13565">
    <property type="entry name" value="HTH_32"/>
    <property type="match status" value="1"/>
</dbReference>
<sequence length="450" mass="51839">MMKKPVTTKAPAEQVVKDIRRATRKLHSSEEKIRIVLSGLRGEDSIAELCRKEGIAQSLYYSWSKEFLEAGKKRLAGDTSRQANTGEVKGLRAEALALKELVADLSLENRLLKKKHDRGWGRRRMRYPAAEKLEIIRLVEQSHLSVRRTLAKIGIPPTTFYRWYDRFVEHGPEGLEDRPSRPSRVWNRIPEAVRDQIVDLALEEPELSPRELAVRFTDTEKYFVSEASVYRLLKAHDLITSPAYIVIKAADEFKDKTTAPNQMWQTDFTYLKVIGWGWFYLSTILDDYSRYVVGWKLCGNMRAEDVTDTLDIALTASGCSSAKVLHKPRLLSDNGSSYIAEGLARYLEDKGMKHVRGAPMHPQTQGKIERWHQTLKNRILLENYFLEGQLEAAIAAFIEHYNNHRYHESIGNLTPADVYFGRGENILAERRRIKHQTIQNRRLNHQRQAA</sequence>
<reference evidence="2 3" key="1">
    <citation type="submission" date="2021-06" db="EMBL/GenBank/DDBJ databases">
        <title>Rhodobacteraceae bacterium strain HSP-20.</title>
        <authorList>
            <person name="Chen W.-M."/>
        </authorList>
    </citation>
    <scope>NUCLEOTIDE SEQUENCE [LARGE SCALE GENOMIC DNA]</scope>
    <source>
        <strain evidence="2 3">HSP-20</strain>
    </source>
</reference>
<accession>A0ABS6J9Z0</accession>
<dbReference type="SUPFAM" id="SSF48295">
    <property type="entry name" value="TrpR-like"/>
    <property type="match status" value="2"/>
</dbReference>
<evidence type="ECO:0000313" key="2">
    <source>
        <dbReference type="EMBL" id="MBU9699704.1"/>
    </source>
</evidence>
<dbReference type="Gene3D" id="1.10.10.10">
    <property type="entry name" value="Winged helix-like DNA-binding domain superfamily/Winged helix DNA-binding domain"/>
    <property type="match status" value="1"/>
</dbReference>
<dbReference type="Pfam" id="PF00665">
    <property type="entry name" value="rve"/>
    <property type="match status" value="1"/>
</dbReference>
<dbReference type="NCBIfam" id="NF033516">
    <property type="entry name" value="transpos_IS3"/>
    <property type="match status" value="1"/>
</dbReference>
<dbReference type="InterPro" id="IPR048020">
    <property type="entry name" value="Transpos_IS3"/>
</dbReference>
<protein>
    <submittedName>
        <fullName evidence="2">IS3 family transposase</fullName>
    </submittedName>
</protein>
<comment type="caution">
    <text evidence="2">The sequence shown here is derived from an EMBL/GenBank/DDBJ whole genome shotgun (WGS) entry which is preliminary data.</text>
</comment>
<dbReference type="InterPro" id="IPR010921">
    <property type="entry name" value="Trp_repressor/repl_initiator"/>
</dbReference>
<organism evidence="2 3">
    <name type="scientific">Paragemmobacter amnigenus</name>
    <dbReference type="NCBI Taxonomy" id="2852097"/>
    <lineage>
        <taxon>Bacteria</taxon>
        <taxon>Pseudomonadati</taxon>
        <taxon>Pseudomonadota</taxon>
        <taxon>Alphaproteobacteria</taxon>
        <taxon>Rhodobacterales</taxon>
        <taxon>Paracoccaceae</taxon>
        <taxon>Paragemmobacter</taxon>
    </lineage>
</organism>
<name>A0ABS6J9Z0_9RHOB</name>
<dbReference type="PROSITE" id="PS50994">
    <property type="entry name" value="INTEGRASE"/>
    <property type="match status" value="1"/>
</dbReference>
<evidence type="ECO:0000259" key="1">
    <source>
        <dbReference type="PROSITE" id="PS50994"/>
    </source>
</evidence>
<feature type="domain" description="Integrase catalytic" evidence="1">
    <location>
        <begin position="256"/>
        <end position="423"/>
    </location>
</feature>
<dbReference type="InterPro" id="IPR036388">
    <property type="entry name" value="WH-like_DNA-bd_sf"/>
</dbReference>
<dbReference type="EMBL" id="JAAATX020000014">
    <property type="protein sequence ID" value="MBU9699704.1"/>
    <property type="molecule type" value="Genomic_DNA"/>
</dbReference>
<dbReference type="InterPro" id="IPR050900">
    <property type="entry name" value="Transposase_IS3/IS150/IS904"/>
</dbReference>
<dbReference type="Proteomes" id="UP000731907">
    <property type="component" value="Unassembled WGS sequence"/>
</dbReference>
<dbReference type="InterPro" id="IPR002514">
    <property type="entry name" value="Transposase_8"/>
</dbReference>
<dbReference type="SUPFAM" id="SSF53098">
    <property type="entry name" value="Ribonuclease H-like"/>
    <property type="match status" value="1"/>
</dbReference>
<gene>
    <name evidence="2" type="ORF">GU927_017830</name>
</gene>
<keyword evidence="3" id="KW-1185">Reference proteome</keyword>